<dbReference type="InterPro" id="IPR052218">
    <property type="entry name" value="Preflagellin_Peptidase"/>
</dbReference>
<dbReference type="InterPro" id="IPR000045">
    <property type="entry name" value="Prepilin_IV_endopep_pep"/>
</dbReference>
<dbReference type="EMBL" id="JXMU01000007">
    <property type="protein sequence ID" value="KPB02001.1"/>
    <property type="molecule type" value="Genomic_DNA"/>
</dbReference>
<evidence type="ECO:0000256" key="3">
    <source>
        <dbReference type="ARBA" id="ARBA00022692"/>
    </source>
</evidence>
<feature type="transmembrane region" description="Helical" evidence="6">
    <location>
        <begin position="97"/>
        <end position="118"/>
    </location>
</feature>
<evidence type="ECO:0000313" key="8">
    <source>
        <dbReference type="EMBL" id="KPB02001.1"/>
    </source>
</evidence>
<dbReference type="AlphaFoldDB" id="A0A0N1J6I1"/>
<dbReference type="PATRIC" id="fig|1514904.3.peg.3301"/>
<comment type="subcellular location">
    <subcellularLocation>
        <location evidence="1">Cell membrane</location>
        <topology evidence="1">Multi-pass membrane protein</topology>
    </subcellularLocation>
</comment>
<feature type="transmembrane region" description="Helical" evidence="6">
    <location>
        <begin position="57"/>
        <end position="77"/>
    </location>
</feature>
<keyword evidence="4 6" id="KW-1133">Transmembrane helix</keyword>
<name>A0A0N1J6I1_9HYPH</name>
<evidence type="ECO:0000256" key="4">
    <source>
        <dbReference type="ARBA" id="ARBA00022989"/>
    </source>
</evidence>
<evidence type="ECO:0000256" key="2">
    <source>
        <dbReference type="ARBA" id="ARBA00022475"/>
    </source>
</evidence>
<keyword evidence="5 6" id="KW-0472">Membrane</keyword>
<dbReference type="Pfam" id="PF01478">
    <property type="entry name" value="Peptidase_A24"/>
    <property type="match status" value="1"/>
</dbReference>
<proteinExistence type="predicted"/>
<sequence length="171" mass="18164">MIATIIFVVFPFAMIYAAVSDIFSMTIANRVSILLIGTFLVVAPFIGLSWSDFGSHLMAFAFVLSITFAMFALGAMGGGDAKLLASTALWMGFSVHLWNYILMSAVAGGVLAILILILRKTSMSVYAGELPVLRTVIDAKGIPYGAALAVGGLFAFPDSPAMVYALNYFAN</sequence>
<dbReference type="GO" id="GO:0005886">
    <property type="term" value="C:plasma membrane"/>
    <property type="evidence" value="ECO:0007669"/>
    <property type="project" value="UniProtKB-SubCell"/>
</dbReference>
<dbReference type="STRING" id="1514904.SU32_06340"/>
<dbReference type="OrthoDB" id="5329005at2"/>
<evidence type="ECO:0000256" key="6">
    <source>
        <dbReference type="SAM" id="Phobius"/>
    </source>
</evidence>
<keyword evidence="3 6" id="KW-0812">Transmembrane</keyword>
<dbReference type="GO" id="GO:0004190">
    <property type="term" value="F:aspartic-type endopeptidase activity"/>
    <property type="evidence" value="ECO:0007669"/>
    <property type="project" value="InterPro"/>
</dbReference>
<accession>A0A0N1J6I1</accession>
<dbReference type="Proteomes" id="UP000038011">
    <property type="component" value="Unassembled WGS sequence"/>
</dbReference>
<feature type="transmembrane region" description="Helical" evidence="6">
    <location>
        <begin position="27"/>
        <end position="50"/>
    </location>
</feature>
<dbReference type="PANTHER" id="PTHR36506:SF1">
    <property type="entry name" value="PREFLAGELLIN PEPTIDASE"/>
    <property type="match status" value="1"/>
</dbReference>
<dbReference type="Gene3D" id="1.20.120.1220">
    <property type="match status" value="1"/>
</dbReference>
<feature type="domain" description="Prepilin type IV endopeptidase peptidase" evidence="7">
    <location>
        <begin position="9"/>
        <end position="113"/>
    </location>
</feature>
<evidence type="ECO:0000313" key="9">
    <source>
        <dbReference type="Proteomes" id="UP000038011"/>
    </source>
</evidence>
<keyword evidence="9" id="KW-1185">Reference proteome</keyword>
<keyword evidence="2" id="KW-1003">Cell membrane</keyword>
<comment type="caution">
    <text evidence="8">The sequence shown here is derived from an EMBL/GenBank/DDBJ whole genome shotgun (WGS) entry which is preliminary data.</text>
</comment>
<dbReference type="PANTHER" id="PTHR36506">
    <property type="entry name" value="PREFLAGELLIN PEPTIDASE"/>
    <property type="match status" value="1"/>
</dbReference>
<evidence type="ECO:0000256" key="1">
    <source>
        <dbReference type="ARBA" id="ARBA00004651"/>
    </source>
</evidence>
<protein>
    <submittedName>
        <fullName evidence="8">Peptidase</fullName>
    </submittedName>
</protein>
<gene>
    <name evidence="8" type="ORF">SU32_06340</name>
</gene>
<evidence type="ECO:0000256" key="5">
    <source>
        <dbReference type="ARBA" id="ARBA00023136"/>
    </source>
</evidence>
<reference evidence="8 9" key="1">
    <citation type="submission" date="2015-01" db="EMBL/GenBank/DDBJ databases">
        <title>Ahrensia donghaiensis sp. nov., a novel dimethylsulphoniopropionate-cleavage bacterium isolated from seawater and emended descriptions of the genus Ahrensia and Ahrensia kielensis.</title>
        <authorList>
            <person name="Liu J."/>
        </authorList>
    </citation>
    <scope>NUCLEOTIDE SEQUENCE [LARGE SCALE GENOMIC DNA]</scope>
    <source>
        <strain evidence="8 9">LZD062</strain>
    </source>
</reference>
<evidence type="ECO:0000259" key="7">
    <source>
        <dbReference type="Pfam" id="PF01478"/>
    </source>
</evidence>
<organism evidence="8 9">
    <name type="scientific">Ahrensia marina</name>
    <dbReference type="NCBI Taxonomy" id="1514904"/>
    <lineage>
        <taxon>Bacteria</taxon>
        <taxon>Pseudomonadati</taxon>
        <taxon>Pseudomonadota</taxon>
        <taxon>Alphaproteobacteria</taxon>
        <taxon>Hyphomicrobiales</taxon>
        <taxon>Ahrensiaceae</taxon>
        <taxon>Ahrensia</taxon>
    </lineage>
</organism>